<evidence type="ECO:0000256" key="4">
    <source>
        <dbReference type="ARBA" id="ARBA00022723"/>
    </source>
</evidence>
<organism evidence="10 11">
    <name type="scientific">Desulfotomaculum nigrificans (strain DSM 14880 / VKM B-2319 / CO-1-SRB)</name>
    <name type="common">Desulfotomaculum carboxydivorans</name>
    <dbReference type="NCBI Taxonomy" id="868595"/>
    <lineage>
        <taxon>Bacteria</taxon>
        <taxon>Bacillati</taxon>
        <taxon>Bacillota</taxon>
        <taxon>Clostridia</taxon>
        <taxon>Eubacteriales</taxon>
        <taxon>Desulfotomaculaceae</taxon>
        <taxon>Desulfotomaculum</taxon>
    </lineage>
</organism>
<dbReference type="Gene3D" id="3.30.420.40">
    <property type="match status" value="2"/>
</dbReference>
<gene>
    <name evidence="8" type="primary">tsaD</name>
    <name evidence="10" type="ordered locus">Desca_0465</name>
</gene>
<dbReference type="GO" id="GO:0002949">
    <property type="term" value="P:tRNA threonylcarbamoyladenosine modification"/>
    <property type="evidence" value="ECO:0007669"/>
    <property type="project" value="UniProtKB-UniRule"/>
</dbReference>
<keyword evidence="11" id="KW-1185">Reference proteome</keyword>
<dbReference type="NCBIfam" id="TIGR00329">
    <property type="entry name" value="gcp_kae1"/>
    <property type="match status" value="1"/>
</dbReference>
<evidence type="ECO:0000256" key="2">
    <source>
        <dbReference type="ARBA" id="ARBA00022679"/>
    </source>
</evidence>
<evidence type="ECO:0000256" key="8">
    <source>
        <dbReference type="HAMAP-Rule" id="MF_01445"/>
    </source>
</evidence>
<dbReference type="InterPro" id="IPR017860">
    <property type="entry name" value="Peptidase_M22_CS"/>
</dbReference>
<evidence type="ECO:0000259" key="9">
    <source>
        <dbReference type="Pfam" id="PF00814"/>
    </source>
</evidence>
<keyword evidence="2 8" id="KW-0808">Transferase</keyword>
<proteinExistence type="inferred from homology"/>
<dbReference type="EMBL" id="CP002736">
    <property type="protein sequence ID" value="AEF93358.1"/>
    <property type="molecule type" value="Genomic_DNA"/>
</dbReference>
<keyword evidence="4 8" id="KW-0479">Metal-binding</keyword>
<dbReference type="InterPro" id="IPR043129">
    <property type="entry name" value="ATPase_NBD"/>
</dbReference>
<dbReference type="Proteomes" id="UP000009226">
    <property type="component" value="Chromosome"/>
</dbReference>
<dbReference type="GO" id="GO:0016787">
    <property type="term" value="F:hydrolase activity"/>
    <property type="evidence" value="ECO:0007669"/>
    <property type="project" value="UniProtKB-KW"/>
</dbReference>
<dbReference type="HOGENOM" id="CLU_023208_0_2_9"/>
<feature type="binding site" evidence="8">
    <location>
        <position position="169"/>
    </location>
    <ligand>
        <name>substrate</name>
    </ligand>
</feature>
<feature type="binding site" evidence="8">
    <location>
        <position position="117"/>
    </location>
    <ligand>
        <name>Fe cation</name>
        <dbReference type="ChEBI" id="CHEBI:24875"/>
    </ligand>
</feature>
<dbReference type="Pfam" id="PF00814">
    <property type="entry name" value="TsaD"/>
    <property type="match status" value="1"/>
</dbReference>
<dbReference type="CDD" id="cd24133">
    <property type="entry name" value="ASKHA_NBD_TsaD_bac"/>
    <property type="match status" value="1"/>
</dbReference>
<dbReference type="SUPFAM" id="SSF53067">
    <property type="entry name" value="Actin-like ATPase domain"/>
    <property type="match status" value="2"/>
</dbReference>
<evidence type="ECO:0000256" key="7">
    <source>
        <dbReference type="ARBA" id="ARBA00048117"/>
    </source>
</evidence>
<name>F6B7A8_DESCC</name>
<dbReference type="PROSITE" id="PS01016">
    <property type="entry name" value="GLYCOPROTEASE"/>
    <property type="match status" value="1"/>
</dbReference>
<comment type="catalytic activity">
    <reaction evidence="7 8">
        <text>L-threonylcarbamoyladenylate + adenosine(37) in tRNA = N(6)-L-threonylcarbamoyladenosine(37) in tRNA + AMP + H(+)</text>
        <dbReference type="Rhea" id="RHEA:37059"/>
        <dbReference type="Rhea" id="RHEA-COMP:10162"/>
        <dbReference type="Rhea" id="RHEA-COMP:10163"/>
        <dbReference type="ChEBI" id="CHEBI:15378"/>
        <dbReference type="ChEBI" id="CHEBI:73682"/>
        <dbReference type="ChEBI" id="CHEBI:74411"/>
        <dbReference type="ChEBI" id="CHEBI:74418"/>
        <dbReference type="ChEBI" id="CHEBI:456215"/>
        <dbReference type="EC" id="2.3.1.234"/>
    </reaction>
</comment>
<dbReference type="InterPro" id="IPR017861">
    <property type="entry name" value="KAE1/TsaD"/>
</dbReference>
<dbReference type="FunFam" id="3.30.420.40:FF:000012">
    <property type="entry name" value="tRNA N6-adenosine threonylcarbamoyltransferase"/>
    <property type="match status" value="1"/>
</dbReference>
<protein>
    <recommendedName>
        <fullName evidence="8">tRNA N6-adenosine threonylcarbamoyltransferase</fullName>
        <ecNumber evidence="8">2.3.1.234</ecNumber>
    </recommendedName>
    <alternativeName>
        <fullName evidence="8">N6-L-threonylcarbamoyladenine synthase</fullName>
        <shortName evidence="8">t(6)A synthase</shortName>
    </alternativeName>
    <alternativeName>
        <fullName evidence="8">t(6)A37 threonylcarbamoyladenosine biosynthesis protein TsaD</fullName>
    </alternativeName>
    <alternativeName>
        <fullName evidence="8">tRNA threonylcarbamoyladenosine biosynthesis protein TsaD</fullName>
    </alternativeName>
</protein>
<evidence type="ECO:0000256" key="3">
    <source>
        <dbReference type="ARBA" id="ARBA00022694"/>
    </source>
</evidence>
<feature type="binding site" evidence="8">
    <location>
        <position position="182"/>
    </location>
    <ligand>
        <name>substrate</name>
    </ligand>
</feature>
<keyword evidence="10" id="KW-0378">Hydrolase</keyword>
<feature type="binding site" evidence="8">
    <location>
        <position position="276"/>
    </location>
    <ligand>
        <name>substrate</name>
    </ligand>
</feature>
<feature type="binding site" evidence="8">
    <location>
        <position position="113"/>
    </location>
    <ligand>
        <name>Fe cation</name>
        <dbReference type="ChEBI" id="CHEBI:24875"/>
    </ligand>
</feature>
<evidence type="ECO:0000256" key="5">
    <source>
        <dbReference type="ARBA" id="ARBA00023004"/>
    </source>
</evidence>
<evidence type="ECO:0000256" key="6">
    <source>
        <dbReference type="ARBA" id="ARBA00023315"/>
    </source>
</evidence>
<comment type="similarity">
    <text evidence="8">Belongs to the KAE1 / TsaD family.</text>
</comment>
<dbReference type="EC" id="2.3.1.234" evidence="8"/>
<dbReference type="HAMAP" id="MF_01445">
    <property type="entry name" value="TsaD"/>
    <property type="match status" value="1"/>
</dbReference>
<dbReference type="GO" id="GO:0005506">
    <property type="term" value="F:iron ion binding"/>
    <property type="evidence" value="ECO:0007669"/>
    <property type="project" value="UniProtKB-UniRule"/>
</dbReference>
<keyword evidence="5 8" id="KW-0408">Iron</keyword>
<comment type="function">
    <text evidence="8">Required for the formation of a threonylcarbamoyl group on adenosine at position 37 (t(6)A37) in tRNAs that read codons beginning with adenine. Is involved in the transfer of the threonylcarbamoyl moiety of threonylcarbamoyl-AMP (TC-AMP) to the N6 group of A37, together with TsaE and TsaB. TsaD likely plays a direct catalytic role in this reaction.</text>
</comment>
<feature type="binding site" evidence="8">
    <location>
        <position position="186"/>
    </location>
    <ligand>
        <name>substrate</name>
    </ligand>
</feature>
<keyword evidence="6 8" id="KW-0012">Acyltransferase</keyword>
<dbReference type="PRINTS" id="PR00789">
    <property type="entry name" value="OSIALOPTASE"/>
</dbReference>
<comment type="subcellular location">
    <subcellularLocation>
        <location evidence="8">Cytoplasm</location>
    </subcellularLocation>
</comment>
<dbReference type="KEGG" id="dca:Desca_0465"/>
<dbReference type="RefSeq" id="WP_003544445.1">
    <property type="nucleotide sequence ID" value="NC_015565.1"/>
</dbReference>
<comment type="cofactor">
    <cofactor evidence="8">
        <name>Fe(2+)</name>
        <dbReference type="ChEBI" id="CHEBI:29033"/>
    </cofactor>
    <text evidence="8">Binds 1 Fe(2+) ion per subunit.</text>
</comment>
<dbReference type="PANTHER" id="PTHR11735:SF6">
    <property type="entry name" value="TRNA N6-ADENOSINE THREONYLCARBAMOYLTRANSFERASE, MITOCHONDRIAL"/>
    <property type="match status" value="1"/>
</dbReference>
<dbReference type="GO" id="GO:0005737">
    <property type="term" value="C:cytoplasm"/>
    <property type="evidence" value="ECO:0007669"/>
    <property type="project" value="UniProtKB-SubCell"/>
</dbReference>
<keyword evidence="1 8" id="KW-0963">Cytoplasm</keyword>
<evidence type="ECO:0000256" key="1">
    <source>
        <dbReference type="ARBA" id="ARBA00022490"/>
    </source>
</evidence>
<feature type="binding site" evidence="8">
    <location>
        <position position="304"/>
    </location>
    <ligand>
        <name>Fe cation</name>
        <dbReference type="ChEBI" id="CHEBI:24875"/>
    </ligand>
</feature>
<accession>F6B7A8</accession>
<reference evidence="10 11" key="1">
    <citation type="submission" date="2011-05" db="EMBL/GenBank/DDBJ databases">
        <title>Complete sequence of Desulfotomaculum carboxydivorans CO-1-SRB.</title>
        <authorList>
            <consortium name="US DOE Joint Genome Institute"/>
            <person name="Lucas S."/>
            <person name="Han J."/>
            <person name="Lapidus A."/>
            <person name="Cheng J.-F."/>
            <person name="Goodwin L."/>
            <person name="Pitluck S."/>
            <person name="Peters L."/>
            <person name="Mikhailova N."/>
            <person name="Lu M."/>
            <person name="Han C."/>
            <person name="Tapia R."/>
            <person name="Land M."/>
            <person name="Hauser L."/>
            <person name="Kyrpides N."/>
            <person name="Ivanova N."/>
            <person name="Pagani I."/>
            <person name="Stams A."/>
            <person name="Plugge C."/>
            <person name="Muyzer G."/>
            <person name="Kuever J."/>
            <person name="Parshina S."/>
            <person name="Ivanova A."/>
            <person name="Nazina T."/>
            <person name="Woyke T."/>
        </authorList>
    </citation>
    <scope>NUCLEOTIDE SEQUENCE [LARGE SCALE GENOMIC DNA]</scope>
    <source>
        <strain evidence="11">DSM 14880 / VKM B-2319 / CO-1-SRB</strain>
    </source>
</reference>
<evidence type="ECO:0000313" key="10">
    <source>
        <dbReference type="EMBL" id="AEF93358.1"/>
    </source>
</evidence>
<dbReference type="PANTHER" id="PTHR11735">
    <property type="entry name" value="TRNA N6-ADENOSINE THREONYLCARBAMOYLTRANSFERASE"/>
    <property type="match status" value="1"/>
</dbReference>
<dbReference type="AlphaFoldDB" id="F6B7A8"/>
<dbReference type="InterPro" id="IPR022450">
    <property type="entry name" value="TsaD"/>
</dbReference>
<dbReference type="InterPro" id="IPR000905">
    <property type="entry name" value="Gcp-like_dom"/>
</dbReference>
<dbReference type="GO" id="GO:0061711">
    <property type="term" value="F:tRNA N(6)-L-threonylcarbamoyladenine synthase activity"/>
    <property type="evidence" value="ECO:0007669"/>
    <property type="project" value="UniProtKB-EC"/>
</dbReference>
<feature type="domain" description="Gcp-like" evidence="9">
    <location>
        <begin position="26"/>
        <end position="310"/>
    </location>
</feature>
<evidence type="ECO:0000313" key="11">
    <source>
        <dbReference type="Proteomes" id="UP000009226"/>
    </source>
</evidence>
<sequence>MSITILGVETSCDETAAAVLVDGVELRSNIVASQVEVHKKFGGVVPEVASRKHLENVNPVIMEALDKAGITLRDITAVAVTYGPGLVGALLVGVAAAKALAYALDIPLIGVNHLEGHIAANFLARPDLEFPLLCLVVSGGHSDLVYMPHRGVYQPLGRTRDDAAGEAFDKVARAMGLGYPGGPLIDKLARQGDPEAIKFPRAFLEEGSLDFSFSGLKSAVLNYLNRARMLNEEINMADLAASFQRAVVEVLVDKTIVAAERCEVKTIMMAGGVAANGGLRSLLEQRAADVGCRVVYPPLNLCTDNAAMIACAGYYKFLRGDFAPLTLNAIPGLPLGEDRY</sequence>
<keyword evidence="3 8" id="KW-0819">tRNA processing</keyword>
<dbReference type="NCBIfam" id="TIGR03723">
    <property type="entry name" value="T6A_TsaD_YgjD"/>
    <property type="match status" value="1"/>
</dbReference>
<dbReference type="eggNOG" id="COG0533">
    <property type="taxonomic scope" value="Bacteria"/>
</dbReference>
<dbReference type="FunFam" id="3.30.420.40:FF:000040">
    <property type="entry name" value="tRNA N6-adenosine threonylcarbamoyltransferase"/>
    <property type="match status" value="1"/>
</dbReference>
<feature type="binding site" evidence="8">
    <location>
        <begin position="136"/>
        <end position="140"/>
    </location>
    <ligand>
        <name>substrate</name>
    </ligand>
</feature>
<dbReference type="STRING" id="868595.Desca_0465"/>